<feature type="domain" description="DUF2382" evidence="2">
    <location>
        <begin position="107"/>
        <end position="215"/>
    </location>
</feature>
<dbReference type="EMBL" id="BLZR01000001">
    <property type="protein sequence ID" value="GFP76135.1"/>
    <property type="molecule type" value="Genomic_DNA"/>
</dbReference>
<keyword evidence="1" id="KW-0812">Transmembrane</keyword>
<keyword evidence="4" id="KW-1185">Reference proteome</keyword>
<keyword evidence="1" id="KW-1133">Transmembrane helix</keyword>
<dbReference type="PANTHER" id="PTHR38463">
    <property type="entry name" value="STRESS RESPONSE PROTEIN YSNF"/>
    <property type="match status" value="1"/>
</dbReference>
<dbReference type="InterPro" id="IPR052967">
    <property type="entry name" value="Stress_Response_Assoc"/>
</dbReference>
<keyword evidence="1" id="KW-0472">Membrane</keyword>
<dbReference type="Pfam" id="PF09557">
    <property type="entry name" value="DUF2382"/>
    <property type="match status" value="1"/>
</dbReference>
<dbReference type="RefSeq" id="WP_244638150.1">
    <property type="nucleotide sequence ID" value="NZ_BLZR01000001.1"/>
</dbReference>
<feature type="transmembrane region" description="Helical" evidence="1">
    <location>
        <begin position="12"/>
        <end position="35"/>
    </location>
</feature>
<dbReference type="AlphaFoldDB" id="A0A6V8SI04"/>
<dbReference type="Proteomes" id="UP000580568">
    <property type="component" value="Unassembled WGS sequence"/>
</dbReference>
<name>A0A6V8SI04_9CLOT</name>
<comment type="caution">
    <text evidence="3">The sequence shown here is derived from an EMBL/GenBank/DDBJ whole genome shotgun (WGS) entry which is preliminary data.</text>
</comment>
<protein>
    <recommendedName>
        <fullName evidence="2">DUF2382 domain-containing protein</fullName>
    </recommendedName>
</protein>
<evidence type="ECO:0000313" key="4">
    <source>
        <dbReference type="Proteomes" id="UP000580568"/>
    </source>
</evidence>
<dbReference type="InterPro" id="IPR019060">
    <property type="entry name" value="DUF2382"/>
</dbReference>
<feature type="transmembrane region" description="Helical" evidence="1">
    <location>
        <begin position="55"/>
        <end position="76"/>
    </location>
</feature>
<reference evidence="3 4" key="1">
    <citation type="submission" date="2020-07" db="EMBL/GenBank/DDBJ databases">
        <title>A new beta-1,3-glucan-decomposing anaerobic bacterium isolated from anoxic soil subjected to biological soil disinfestation.</title>
        <authorList>
            <person name="Ueki A."/>
            <person name="Tonouchi A."/>
        </authorList>
    </citation>
    <scope>NUCLEOTIDE SEQUENCE [LARGE SCALE GENOMIC DNA]</scope>
    <source>
        <strain evidence="3 4">TW1</strain>
    </source>
</reference>
<gene>
    <name evidence="3" type="ORF">bsdtw1_02232</name>
</gene>
<organism evidence="3 4">
    <name type="scientific">Clostridium fungisolvens</name>
    <dbReference type="NCBI Taxonomy" id="1604897"/>
    <lineage>
        <taxon>Bacteria</taxon>
        <taxon>Bacillati</taxon>
        <taxon>Bacillota</taxon>
        <taxon>Clostridia</taxon>
        <taxon>Eubacteriales</taxon>
        <taxon>Clostridiaceae</taxon>
        <taxon>Clostridium</taxon>
    </lineage>
</organism>
<evidence type="ECO:0000259" key="2">
    <source>
        <dbReference type="Pfam" id="PF09557"/>
    </source>
</evidence>
<sequence length="232" mass="25934">MEKKSSAEQGNVRVYNGITIGMVVGGLFGTILGFLDTSGLLIISALNSTFAFIPLNEIIAGLLLGVILGGLTGDFIEFLSIQRVGSYNDGITLSKNMTYKDIETETLELKEEQLNIAKTWLKTGDVKTHRETITVEKTFTVPIEREELVIEKRTFDSSSGKIKNTPSEIIRIPLNEERVDFTKHKVALEDVSIHREHIKEIKHFEETLKKEKPKVKITGSPKVVNKSHSKHS</sequence>
<evidence type="ECO:0000256" key="1">
    <source>
        <dbReference type="SAM" id="Phobius"/>
    </source>
</evidence>
<evidence type="ECO:0000313" key="3">
    <source>
        <dbReference type="EMBL" id="GFP76135.1"/>
    </source>
</evidence>
<dbReference type="PANTHER" id="PTHR38463:SF1">
    <property type="entry name" value="STRESS RESPONSE PROTEIN YSNF"/>
    <property type="match status" value="1"/>
</dbReference>
<proteinExistence type="predicted"/>
<accession>A0A6V8SI04</accession>
<dbReference type="NCBIfam" id="TIGR02271">
    <property type="entry name" value="YsnF/AvaK domain"/>
    <property type="match status" value="1"/>
</dbReference>